<evidence type="ECO:0000259" key="2">
    <source>
        <dbReference type="Pfam" id="PF01569"/>
    </source>
</evidence>
<evidence type="ECO:0000313" key="4">
    <source>
        <dbReference type="Proteomes" id="UP000036700"/>
    </source>
</evidence>
<dbReference type="Pfam" id="PF01569">
    <property type="entry name" value="PAP2"/>
    <property type="match status" value="1"/>
</dbReference>
<proteinExistence type="predicted"/>
<feature type="transmembrane region" description="Helical" evidence="1">
    <location>
        <begin position="35"/>
        <end position="57"/>
    </location>
</feature>
<keyword evidence="4" id="KW-1185">Reference proteome</keyword>
<dbReference type="Proteomes" id="UP000036700">
    <property type="component" value="Chromosome"/>
</dbReference>
<dbReference type="KEGG" id="ptx:ABW99_12385"/>
<dbReference type="AlphaFoldDB" id="A0A0G3ESB5"/>
<evidence type="ECO:0000313" key="3">
    <source>
        <dbReference type="EMBL" id="AKJ68889.1"/>
    </source>
</evidence>
<feature type="transmembrane region" description="Helical" evidence="1">
    <location>
        <begin position="155"/>
        <end position="175"/>
    </location>
</feature>
<organism evidence="3 4">
    <name type="scientific">Pandoraea thiooxydans</name>
    <dbReference type="NCBI Taxonomy" id="445709"/>
    <lineage>
        <taxon>Bacteria</taxon>
        <taxon>Pseudomonadati</taxon>
        <taxon>Pseudomonadota</taxon>
        <taxon>Betaproteobacteria</taxon>
        <taxon>Burkholderiales</taxon>
        <taxon>Burkholderiaceae</taxon>
        <taxon>Pandoraea</taxon>
    </lineage>
</organism>
<name>A0A0G3ESB5_9BURK</name>
<reference evidence="4" key="1">
    <citation type="submission" date="2015-06" db="EMBL/GenBank/DDBJ databases">
        <authorList>
            <person name="Lim Y.L."/>
            <person name="Ee R."/>
            <person name="Yong D."/>
            <person name="How K.Y."/>
            <person name="Yin W.F."/>
            <person name="Chan K.G."/>
        </authorList>
    </citation>
    <scope>NUCLEOTIDE SEQUENCE [LARGE SCALE GENOMIC DNA]</scope>
    <source>
        <strain evidence="4">DSM 25325</strain>
    </source>
</reference>
<dbReference type="InterPro" id="IPR000326">
    <property type="entry name" value="PAP2/HPO"/>
</dbReference>
<dbReference type="EMBL" id="CP011568">
    <property type="protein sequence ID" value="AKJ68889.1"/>
    <property type="molecule type" value="Genomic_DNA"/>
</dbReference>
<sequence length="197" mass="21227">MRFWDRLTNLGDPFMTLPLACLVLLWLAASHRRRIVLVWAIFLALASLLVGATKFAYAGWHIQIRQWHFTVVSGHTMLSTAVYPLLGCMTLRTLGRWGAVTGAAGGFLLALAIGVSRVMIGVHSTSEVVAGWLLGSLVSAAVLAALARYAEEPPVAPALFVSLSLMLALVCYGHVAPIQNWIVESAPALSHLLSQTL</sequence>
<protein>
    <recommendedName>
        <fullName evidence="2">Phosphatidic acid phosphatase type 2/haloperoxidase domain-containing protein</fullName>
    </recommendedName>
</protein>
<dbReference type="STRING" id="445709.ABW99_12385"/>
<dbReference type="RefSeq" id="WP_047214786.1">
    <property type="nucleotide sequence ID" value="NZ_CP011568.3"/>
</dbReference>
<dbReference type="Gene3D" id="1.20.144.10">
    <property type="entry name" value="Phosphatidic acid phosphatase type 2/haloperoxidase"/>
    <property type="match status" value="1"/>
</dbReference>
<keyword evidence="1" id="KW-1133">Transmembrane helix</keyword>
<dbReference type="InterPro" id="IPR036938">
    <property type="entry name" value="PAP2/HPO_sf"/>
</dbReference>
<gene>
    <name evidence="3" type="ORF">ABW99_12385</name>
</gene>
<feature type="transmembrane region" description="Helical" evidence="1">
    <location>
        <begin position="12"/>
        <end position="29"/>
    </location>
</feature>
<feature type="domain" description="Phosphatidic acid phosphatase type 2/haloperoxidase" evidence="2">
    <location>
        <begin position="68"/>
        <end position="145"/>
    </location>
</feature>
<accession>A0A0G3ESB5</accession>
<dbReference type="PATRIC" id="fig|445709.3.peg.2633"/>
<dbReference type="SUPFAM" id="SSF48317">
    <property type="entry name" value="Acid phosphatase/Vanadium-dependent haloperoxidase"/>
    <property type="match status" value="1"/>
</dbReference>
<feature type="transmembrane region" description="Helical" evidence="1">
    <location>
        <begin position="98"/>
        <end position="116"/>
    </location>
</feature>
<keyword evidence="1" id="KW-0472">Membrane</keyword>
<dbReference type="OrthoDB" id="8590768at2"/>
<feature type="transmembrane region" description="Helical" evidence="1">
    <location>
        <begin position="128"/>
        <end position="149"/>
    </location>
</feature>
<keyword evidence="1" id="KW-0812">Transmembrane</keyword>
<evidence type="ECO:0000256" key="1">
    <source>
        <dbReference type="SAM" id="Phobius"/>
    </source>
</evidence>